<dbReference type="SUPFAM" id="SSF52540">
    <property type="entry name" value="P-loop containing nucleoside triphosphate hydrolases"/>
    <property type="match status" value="1"/>
</dbReference>
<organism evidence="1 2">
    <name type="scientific">Clostridium facile</name>
    <dbReference type="NCBI Taxonomy" id="2763035"/>
    <lineage>
        <taxon>Bacteria</taxon>
        <taxon>Bacillati</taxon>
        <taxon>Bacillota</taxon>
        <taxon>Clostridia</taxon>
        <taxon>Eubacteriales</taxon>
        <taxon>Clostridiaceae</taxon>
        <taxon>Clostridium</taxon>
    </lineage>
</organism>
<dbReference type="RefSeq" id="WP_186995785.1">
    <property type="nucleotide sequence ID" value="NZ_JACOQK010000001.1"/>
</dbReference>
<dbReference type="InterPro" id="IPR027417">
    <property type="entry name" value="P-loop_NTPase"/>
</dbReference>
<accession>A0ABR7IMR5</accession>
<evidence type="ECO:0000313" key="2">
    <source>
        <dbReference type="Proteomes" id="UP000649151"/>
    </source>
</evidence>
<keyword evidence="2" id="KW-1185">Reference proteome</keyword>
<dbReference type="CDD" id="cd00009">
    <property type="entry name" value="AAA"/>
    <property type="match status" value="1"/>
</dbReference>
<evidence type="ECO:0000313" key="1">
    <source>
        <dbReference type="EMBL" id="MBC5786435.1"/>
    </source>
</evidence>
<dbReference type="PANTHER" id="PTHR11669">
    <property type="entry name" value="REPLICATION FACTOR C / DNA POLYMERASE III GAMMA-TAU SUBUNIT"/>
    <property type="match status" value="1"/>
</dbReference>
<dbReference type="Pfam" id="PF13177">
    <property type="entry name" value="DNA_pol3_delta2"/>
    <property type="match status" value="1"/>
</dbReference>
<dbReference type="InterPro" id="IPR050238">
    <property type="entry name" value="DNA_Rep/Repair_Clamp_Loader"/>
</dbReference>
<protein>
    <submittedName>
        <fullName evidence="1">DNA polymerase III subunit</fullName>
    </submittedName>
</protein>
<name>A0ABR7IMR5_9CLOT</name>
<comment type="caution">
    <text evidence="1">The sequence shown here is derived from an EMBL/GenBank/DDBJ whole genome shotgun (WGS) entry which is preliminary data.</text>
</comment>
<proteinExistence type="predicted"/>
<dbReference type="PRINTS" id="PR00300">
    <property type="entry name" value="CLPPROTEASEA"/>
</dbReference>
<dbReference type="Gene3D" id="3.40.50.300">
    <property type="entry name" value="P-loop containing nucleotide triphosphate hydrolases"/>
    <property type="match status" value="1"/>
</dbReference>
<dbReference type="PANTHER" id="PTHR11669:SF8">
    <property type="entry name" value="DNA POLYMERASE III SUBUNIT DELTA"/>
    <property type="match status" value="1"/>
</dbReference>
<dbReference type="Proteomes" id="UP000649151">
    <property type="component" value="Unassembled WGS sequence"/>
</dbReference>
<gene>
    <name evidence="1" type="ORF">H8Z77_00120</name>
</gene>
<dbReference type="EMBL" id="JACOQK010000001">
    <property type="protein sequence ID" value="MBC5786435.1"/>
    <property type="molecule type" value="Genomic_DNA"/>
</dbReference>
<reference evidence="1 2" key="1">
    <citation type="submission" date="2020-08" db="EMBL/GenBank/DDBJ databases">
        <title>Genome public.</title>
        <authorList>
            <person name="Liu C."/>
            <person name="Sun Q."/>
        </authorList>
    </citation>
    <scope>NUCLEOTIDE SEQUENCE [LARGE SCALE GENOMIC DNA]</scope>
    <source>
        <strain evidence="1 2">NSJ-27</strain>
    </source>
</reference>
<dbReference type="InterPro" id="IPR001270">
    <property type="entry name" value="ClpA/B"/>
</dbReference>
<sequence>MSFHFYGNTKALQVLQQSIQTGHLSHAYLFYGPAGVGKQTLAKQFAQAIFCQGENIPCGHCIPCQKMLKNIHPDFQELGGQNTKNSFHVKEVRAIRSDAYIRPNDGEAKVYLLNGVDNMSKEAANSLLKVLEEPPDNVVFLLTCPSRSAVLPTLVSRCVPIEIFPVTQPECIQALQELSPDTTLEEITRASQLCDGIIGKGLELLSDPEEIKASQTAFQILESLSKGNELAVVVALSPLENSRPFTKKVLLFLSNLLRLALQAKIKKISIWGLDDFIQKQSIQSILKMADTVETCIGMLEQNANLKLCVTWLSANLPYSI</sequence>